<sequence>GGGGGAEGGGRGDWREGGGVGGGTCGRGTSGMAASRVDGPLVCPFDAANDVQDYGQAPRGHLVNIVPPEEAKKQVSSWLPKGAVPPPAK</sequence>
<evidence type="ECO:0000256" key="1">
    <source>
        <dbReference type="SAM" id="MobiDB-lite"/>
    </source>
</evidence>
<comment type="caution">
    <text evidence="2">The sequence shown here is derived from an EMBL/GenBank/DDBJ whole genome shotgun (WGS) entry which is preliminary data.</text>
</comment>
<evidence type="ECO:0000313" key="3">
    <source>
        <dbReference type="Proteomes" id="UP000266841"/>
    </source>
</evidence>
<feature type="region of interest" description="Disordered" evidence="1">
    <location>
        <begin position="1"/>
        <end position="38"/>
    </location>
</feature>
<reference evidence="2 3" key="1">
    <citation type="journal article" date="2012" name="Genome Biol.">
        <title>Genome and low-iron response of an oceanic diatom adapted to chronic iron limitation.</title>
        <authorList>
            <person name="Lommer M."/>
            <person name="Specht M."/>
            <person name="Roy A.S."/>
            <person name="Kraemer L."/>
            <person name="Andreson R."/>
            <person name="Gutowska M.A."/>
            <person name="Wolf J."/>
            <person name="Bergner S.V."/>
            <person name="Schilhabel M.B."/>
            <person name="Klostermeier U.C."/>
            <person name="Beiko R.G."/>
            <person name="Rosenstiel P."/>
            <person name="Hippler M."/>
            <person name="Laroche J."/>
        </authorList>
    </citation>
    <scope>NUCLEOTIDE SEQUENCE [LARGE SCALE GENOMIC DNA]</scope>
    <source>
        <strain evidence="2 3">CCMP1005</strain>
    </source>
</reference>
<protein>
    <submittedName>
        <fullName evidence="2">Uncharacterized protein</fullName>
    </submittedName>
</protein>
<dbReference type="AlphaFoldDB" id="K0S9I6"/>
<keyword evidence="3" id="KW-1185">Reference proteome</keyword>
<evidence type="ECO:0000313" key="2">
    <source>
        <dbReference type="EMBL" id="EJK57581.1"/>
    </source>
</evidence>
<feature type="non-terminal residue" evidence="2">
    <location>
        <position position="1"/>
    </location>
</feature>
<dbReference type="EMBL" id="AGNL01027810">
    <property type="protein sequence ID" value="EJK57581.1"/>
    <property type="molecule type" value="Genomic_DNA"/>
</dbReference>
<name>K0S9I6_THAOC</name>
<accession>K0S9I6</accession>
<organism evidence="2 3">
    <name type="scientific">Thalassiosira oceanica</name>
    <name type="common">Marine diatom</name>
    <dbReference type="NCBI Taxonomy" id="159749"/>
    <lineage>
        <taxon>Eukaryota</taxon>
        <taxon>Sar</taxon>
        <taxon>Stramenopiles</taxon>
        <taxon>Ochrophyta</taxon>
        <taxon>Bacillariophyta</taxon>
        <taxon>Coscinodiscophyceae</taxon>
        <taxon>Thalassiosirophycidae</taxon>
        <taxon>Thalassiosirales</taxon>
        <taxon>Thalassiosiraceae</taxon>
        <taxon>Thalassiosira</taxon>
    </lineage>
</organism>
<gene>
    <name evidence="2" type="ORF">THAOC_22361</name>
</gene>
<dbReference type="Proteomes" id="UP000266841">
    <property type="component" value="Unassembled WGS sequence"/>
</dbReference>
<feature type="compositionally biased region" description="Gly residues" evidence="1">
    <location>
        <begin position="17"/>
        <end position="29"/>
    </location>
</feature>
<proteinExistence type="predicted"/>